<dbReference type="EMBL" id="KN831966">
    <property type="protein sequence ID" value="KIO05542.1"/>
    <property type="molecule type" value="Genomic_DNA"/>
</dbReference>
<keyword evidence="3" id="KW-1185">Reference proteome</keyword>
<dbReference type="AlphaFoldDB" id="A0A0C3K7F7"/>
<dbReference type="OrthoDB" id="3066210at2759"/>
<gene>
    <name evidence="2" type="ORF">M404DRAFT_25260</name>
</gene>
<protein>
    <submittedName>
        <fullName evidence="2">Uncharacterized protein</fullName>
    </submittedName>
</protein>
<feature type="compositionally biased region" description="Polar residues" evidence="1">
    <location>
        <begin position="22"/>
        <end position="33"/>
    </location>
</feature>
<evidence type="ECO:0000313" key="3">
    <source>
        <dbReference type="Proteomes" id="UP000054217"/>
    </source>
</evidence>
<reference evidence="2 3" key="1">
    <citation type="submission" date="2014-04" db="EMBL/GenBank/DDBJ databases">
        <authorList>
            <consortium name="DOE Joint Genome Institute"/>
            <person name="Kuo A."/>
            <person name="Kohler A."/>
            <person name="Costa M.D."/>
            <person name="Nagy L.G."/>
            <person name="Floudas D."/>
            <person name="Copeland A."/>
            <person name="Barry K.W."/>
            <person name="Cichocki N."/>
            <person name="Veneault-Fourrey C."/>
            <person name="LaButti K."/>
            <person name="Lindquist E.A."/>
            <person name="Lipzen A."/>
            <person name="Lundell T."/>
            <person name="Morin E."/>
            <person name="Murat C."/>
            <person name="Sun H."/>
            <person name="Tunlid A."/>
            <person name="Henrissat B."/>
            <person name="Grigoriev I.V."/>
            <person name="Hibbett D.S."/>
            <person name="Martin F."/>
            <person name="Nordberg H.P."/>
            <person name="Cantor M.N."/>
            <person name="Hua S.X."/>
        </authorList>
    </citation>
    <scope>NUCLEOTIDE SEQUENCE [LARGE SCALE GENOMIC DNA]</scope>
    <source>
        <strain evidence="2 3">Marx 270</strain>
    </source>
</reference>
<dbReference type="InParanoid" id="A0A0C3K7F7"/>
<organism evidence="2 3">
    <name type="scientific">Pisolithus tinctorius Marx 270</name>
    <dbReference type="NCBI Taxonomy" id="870435"/>
    <lineage>
        <taxon>Eukaryota</taxon>
        <taxon>Fungi</taxon>
        <taxon>Dikarya</taxon>
        <taxon>Basidiomycota</taxon>
        <taxon>Agaricomycotina</taxon>
        <taxon>Agaricomycetes</taxon>
        <taxon>Agaricomycetidae</taxon>
        <taxon>Boletales</taxon>
        <taxon>Sclerodermatineae</taxon>
        <taxon>Pisolithaceae</taxon>
        <taxon>Pisolithus</taxon>
    </lineage>
</organism>
<reference evidence="3" key="2">
    <citation type="submission" date="2015-01" db="EMBL/GenBank/DDBJ databases">
        <title>Evolutionary Origins and Diversification of the Mycorrhizal Mutualists.</title>
        <authorList>
            <consortium name="DOE Joint Genome Institute"/>
            <consortium name="Mycorrhizal Genomics Consortium"/>
            <person name="Kohler A."/>
            <person name="Kuo A."/>
            <person name="Nagy L.G."/>
            <person name="Floudas D."/>
            <person name="Copeland A."/>
            <person name="Barry K.W."/>
            <person name="Cichocki N."/>
            <person name="Veneault-Fourrey C."/>
            <person name="LaButti K."/>
            <person name="Lindquist E.A."/>
            <person name="Lipzen A."/>
            <person name="Lundell T."/>
            <person name="Morin E."/>
            <person name="Murat C."/>
            <person name="Riley R."/>
            <person name="Ohm R."/>
            <person name="Sun H."/>
            <person name="Tunlid A."/>
            <person name="Henrissat B."/>
            <person name="Grigoriev I.V."/>
            <person name="Hibbett D.S."/>
            <person name="Martin F."/>
        </authorList>
    </citation>
    <scope>NUCLEOTIDE SEQUENCE [LARGE SCALE GENOMIC DNA]</scope>
    <source>
        <strain evidence="3">Marx 270</strain>
    </source>
</reference>
<evidence type="ECO:0000313" key="2">
    <source>
        <dbReference type="EMBL" id="KIO05542.1"/>
    </source>
</evidence>
<sequence length="478" mass="53220">MAPKRDASQTKEASAPKRMRTVASSLRTMTPRTNDPDIPETALQPSETTTTSEPQPTSGEHDDSSTPSTDTLPSTSTSCTTDQSTAHQTVCSGLQKSAGSPPETHSNDIPLPPPATPGTVGAVGPPPDSGVLDPERVATCPEPLLRQIEILSTYSNSEANTFALGRIPPSATWGITDPYDDRSKILCNPNTNEPVNIWILSHITNTWFMKDGSPDSQCSITILPLSTKIGQYANVLLSEFSNPMLPLNEYDHRLIRAVRWQRPKGGGVSTLFNSIFDAQQILKSKSSMTKLDISHLEKRALVLLETHFNRYHQKDENGRWTISKTQFELQAVYLLQEPCLPEPEPNADSGPLLAYLTGNIYITSTLTRLPPPPPPMSTVLAFFLSTAGYSGQRLVCFRQLNDDIEIIHQNNLFPQNTTPFESDVFVNHFHFCIIFDRYRHQYHRSRASYLFIRLRNHGRAINIWPENDMDAILDALIL</sequence>
<evidence type="ECO:0000256" key="1">
    <source>
        <dbReference type="SAM" id="MobiDB-lite"/>
    </source>
</evidence>
<dbReference type="Proteomes" id="UP000054217">
    <property type="component" value="Unassembled WGS sequence"/>
</dbReference>
<feature type="compositionally biased region" description="Polar residues" evidence="1">
    <location>
        <begin position="86"/>
        <end position="98"/>
    </location>
</feature>
<name>A0A0C3K7F7_PISTI</name>
<proteinExistence type="predicted"/>
<feature type="region of interest" description="Disordered" evidence="1">
    <location>
        <begin position="1"/>
        <end position="133"/>
    </location>
</feature>
<feature type="compositionally biased region" description="Low complexity" evidence="1">
    <location>
        <begin position="44"/>
        <end position="58"/>
    </location>
</feature>
<accession>A0A0C3K7F7</accession>
<dbReference type="HOGENOM" id="CLU_045158_0_0_1"/>
<feature type="compositionally biased region" description="Low complexity" evidence="1">
    <location>
        <begin position="65"/>
        <end position="85"/>
    </location>
</feature>